<protein>
    <submittedName>
        <fullName evidence="2">Uncharacterized protein</fullName>
    </submittedName>
</protein>
<comment type="caution">
    <text evidence="2">The sequence shown here is derived from an EMBL/GenBank/DDBJ whole genome shotgun (WGS) entry which is preliminary data.</text>
</comment>
<feature type="compositionally biased region" description="Basic and acidic residues" evidence="1">
    <location>
        <begin position="1"/>
        <end position="14"/>
    </location>
</feature>
<gene>
    <name evidence="2" type="ORF">EZS28_049955</name>
</gene>
<feature type="compositionally biased region" description="Basic and acidic residues" evidence="1">
    <location>
        <begin position="87"/>
        <end position="100"/>
    </location>
</feature>
<sequence length="100" mass="11503">MDNISREVRNKTKIDNNIPGKVMESKGNEYKNVRREKTENDAGIEGLVQRNIQEQQRKDKTTSRTDRQAELPQTPNKRGVSVSNRTRQSEDTSIEDKVMG</sequence>
<evidence type="ECO:0000256" key="1">
    <source>
        <dbReference type="SAM" id="MobiDB-lite"/>
    </source>
</evidence>
<feature type="region of interest" description="Disordered" evidence="1">
    <location>
        <begin position="1"/>
        <end position="100"/>
    </location>
</feature>
<name>A0A5J4T8G4_9EUKA</name>
<evidence type="ECO:0000313" key="3">
    <source>
        <dbReference type="Proteomes" id="UP000324800"/>
    </source>
</evidence>
<dbReference type="Proteomes" id="UP000324800">
    <property type="component" value="Unassembled WGS sequence"/>
</dbReference>
<feature type="compositionally biased region" description="Polar residues" evidence="1">
    <location>
        <begin position="71"/>
        <end position="86"/>
    </location>
</feature>
<accession>A0A5J4T8G4</accession>
<feature type="compositionally biased region" description="Basic and acidic residues" evidence="1">
    <location>
        <begin position="55"/>
        <end position="69"/>
    </location>
</feature>
<dbReference type="EMBL" id="SNRW01036166">
    <property type="protein sequence ID" value="KAA6354518.1"/>
    <property type="molecule type" value="Genomic_DNA"/>
</dbReference>
<feature type="compositionally biased region" description="Basic and acidic residues" evidence="1">
    <location>
        <begin position="23"/>
        <end position="40"/>
    </location>
</feature>
<reference evidence="2 3" key="1">
    <citation type="submission" date="2019-03" db="EMBL/GenBank/DDBJ databases">
        <title>Single cell metagenomics reveals metabolic interactions within the superorganism composed of flagellate Streblomastix strix and complex community of Bacteroidetes bacteria on its surface.</title>
        <authorList>
            <person name="Treitli S.C."/>
            <person name="Kolisko M."/>
            <person name="Husnik F."/>
            <person name="Keeling P."/>
            <person name="Hampl V."/>
        </authorList>
    </citation>
    <scope>NUCLEOTIDE SEQUENCE [LARGE SCALE GENOMIC DNA]</scope>
    <source>
        <strain evidence="2">ST1C</strain>
    </source>
</reference>
<dbReference type="AlphaFoldDB" id="A0A5J4T8G4"/>
<proteinExistence type="predicted"/>
<organism evidence="2 3">
    <name type="scientific">Streblomastix strix</name>
    <dbReference type="NCBI Taxonomy" id="222440"/>
    <lineage>
        <taxon>Eukaryota</taxon>
        <taxon>Metamonada</taxon>
        <taxon>Preaxostyla</taxon>
        <taxon>Oxymonadida</taxon>
        <taxon>Streblomastigidae</taxon>
        <taxon>Streblomastix</taxon>
    </lineage>
</organism>
<evidence type="ECO:0000313" key="2">
    <source>
        <dbReference type="EMBL" id="KAA6354518.1"/>
    </source>
</evidence>